<comment type="subcellular location">
    <subcellularLocation>
        <location evidence="3">Mitochondrion inner membrane</location>
    </subcellularLocation>
</comment>
<gene>
    <name evidence="4" type="ORF">VPNG_01911</name>
</gene>
<proteinExistence type="inferred from homology"/>
<dbReference type="EMBL" id="LKEB01000006">
    <property type="protein sequence ID" value="ROW16197.1"/>
    <property type="molecule type" value="Genomic_DNA"/>
</dbReference>
<comment type="caution">
    <text evidence="4">The sequence shown here is derived from an EMBL/GenBank/DDBJ whole genome shotgun (WGS) entry which is preliminary data.</text>
</comment>
<comment type="function">
    <text evidence="3">Required for mitochondrial cytochrome c oxidase (COX) assembly and respiration.</text>
</comment>
<keyword evidence="3" id="KW-0472">Membrane</keyword>
<evidence type="ECO:0000256" key="1">
    <source>
        <dbReference type="ARBA" id="ARBA00007347"/>
    </source>
</evidence>
<dbReference type="InterPro" id="IPR013892">
    <property type="entry name" value="Cyt_c_biogenesis_Cmc1-like"/>
</dbReference>
<organism evidence="4 5">
    <name type="scientific">Cytospora leucostoma</name>
    <dbReference type="NCBI Taxonomy" id="1230097"/>
    <lineage>
        <taxon>Eukaryota</taxon>
        <taxon>Fungi</taxon>
        <taxon>Dikarya</taxon>
        <taxon>Ascomycota</taxon>
        <taxon>Pezizomycotina</taxon>
        <taxon>Sordariomycetes</taxon>
        <taxon>Sordariomycetidae</taxon>
        <taxon>Diaporthales</taxon>
        <taxon>Cytosporaceae</taxon>
        <taxon>Cytospora</taxon>
    </lineage>
</organism>
<dbReference type="InParanoid" id="A0A423XII0"/>
<dbReference type="FunCoup" id="A0A423XII0">
    <property type="interactions" value="73"/>
</dbReference>
<accession>A0A423XII0</accession>
<evidence type="ECO:0000313" key="4">
    <source>
        <dbReference type="EMBL" id="ROW16197.1"/>
    </source>
</evidence>
<keyword evidence="2" id="KW-1015">Disulfide bond</keyword>
<keyword evidence="3" id="KW-0143">Chaperone</keyword>
<dbReference type="GO" id="GO:0005743">
    <property type="term" value="C:mitochondrial inner membrane"/>
    <property type="evidence" value="ECO:0007669"/>
    <property type="project" value="UniProtKB-SubCell"/>
</dbReference>
<sequence>MHPHLHTKDNLACEDLMAALEECHDQGFLWKSMGMCNGAKEALGKCLRGERRKRQDFNRNKSQDKKDAVKLAWKEIDQNS</sequence>
<evidence type="ECO:0000313" key="5">
    <source>
        <dbReference type="Proteomes" id="UP000285146"/>
    </source>
</evidence>
<keyword evidence="3" id="KW-0496">Mitochondrion</keyword>
<comment type="similarity">
    <text evidence="1 3">Belongs to the CMC family.</text>
</comment>
<dbReference type="STRING" id="1230097.A0A423XII0"/>
<evidence type="ECO:0000256" key="2">
    <source>
        <dbReference type="ARBA" id="ARBA00023157"/>
    </source>
</evidence>
<dbReference type="AlphaFoldDB" id="A0A423XII0"/>
<evidence type="ECO:0000256" key="3">
    <source>
        <dbReference type="RuleBase" id="RU364104"/>
    </source>
</evidence>
<protein>
    <recommendedName>
        <fullName evidence="3">COX assembly mitochondrial protein</fullName>
    </recommendedName>
</protein>
<dbReference type="Pfam" id="PF08583">
    <property type="entry name" value="Cmc1"/>
    <property type="match status" value="1"/>
</dbReference>
<keyword evidence="3" id="KW-0999">Mitochondrion inner membrane</keyword>
<dbReference type="Proteomes" id="UP000285146">
    <property type="component" value="Unassembled WGS sequence"/>
</dbReference>
<name>A0A423XII0_9PEZI</name>
<reference evidence="4 5" key="1">
    <citation type="submission" date="2015-09" db="EMBL/GenBank/DDBJ databases">
        <title>Host preference determinants of Valsa canker pathogens revealed by comparative genomics.</title>
        <authorList>
            <person name="Yin Z."/>
            <person name="Huang L."/>
        </authorList>
    </citation>
    <scope>NUCLEOTIDE SEQUENCE [LARGE SCALE GENOMIC DNA]</scope>
    <source>
        <strain evidence="4 5">SXYLt</strain>
    </source>
</reference>
<keyword evidence="5" id="KW-1185">Reference proteome</keyword>
<dbReference type="OrthoDB" id="532630at2759"/>